<evidence type="ECO:0000256" key="6">
    <source>
        <dbReference type="ARBA" id="ARBA00022840"/>
    </source>
</evidence>
<evidence type="ECO:0000313" key="10">
    <source>
        <dbReference type="Proteomes" id="UP000235682"/>
    </source>
</evidence>
<dbReference type="Pfam" id="PF00288">
    <property type="entry name" value="GHMP_kinases_N"/>
    <property type="match status" value="1"/>
</dbReference>
<dbReference type="EMBL" id="PNHE01000017">
    <property type="protein sequence ID" value="PMC58325.1"/>
    <property type="molecule type" value="Genomic_DNA"/>
</dbReference>
<evidence type="ECO:0000256" key="1">
    <source>
        <dbReference type="ARBA" id="ARBA00005017"/>
    </source>
</evidence>
<gene>
    <name evidence="9" type="ORF">CJ205_04925</name>
</gene>
<evidence type="ECO:0000313" key="9">
    <source>
        <dbReference type="EMBL" id="PMC58325.1"/>
    </source>
</evidence>
<dbReference type="RefSeq" id="WP_102227843.1">
    <property type="nucleotide sequence ID" value="NZ_PNFY01000021.1"/>
</dbReference>
<name>A0A2N6SML7_9LACT</name>
<evidence type="ECO:0000256" key="4">
    <source>
        <dbReference type="ARBA" id="ARBA00022741"/>
    </source>
</evidence>
<dbReference type="InterPro" id="IPR014721">
    <property type="entry name" value="Ribsml_uS5_D2-typ_fold_subgr"/>
</dbReference>
<dbReference type="InterPro" id="IPR035102">
    <property type="entry name" value="Phosphomevalonate_kinase"/>
</dbReference>
<proteinExistence type="predicted"/>
<accession>A0A2N6SML7</accession>
<evidence type="ECO:0000259" key="8">
    <source>
        <dbReference type="Pfam" id="PF08544"/>
    </source>
</evidence>
<dbReference type="PANTHER" id="PTHR31814">
    <property type="match status" value="1"/>
</dbReference>
<feature type="domain" description="GHMP kinase C-terminal" evidence="8">
    <location>
        <begin position="305"/>
        <end position="369"/>
    </location>
</feature>
<dbReference type="AlphaFoldDB" id="A0A2N6SML7"/>
<dbReference type="Pfam" id="PF08544">
    <property type="entry name" value="GHMP_kinases_C"/>
    <property type="match status" value="1"/>
</dbReference>
<comment type="caution">
    <text evidence="9">The sequence shown here is derived from an EMBL/GenBank/DDBJ whole genome shotgun (WGS) entry which is preliminary data.</text>
</comment>
<reference evidence="9 10" key="1">
    <citation type="submission" date="2017-09" db="EMBL/GenBank/DDBJ databases">
        <title>Bacterial strain isolated from the female urinary microbiota.</title>
        <authorList>
            <person name="Thomas-White K."/>
            <person name="Kumar N."/>
            <person name="Forster S."/>
            <person name="Putonti C."/>
            <person name="Lawley T."/>
            <person name="Wolfe A.J."/>
        </authorList>
    </citation>
    <scope>NUCLEOTIDE SEQUENCE [LARGE SCALE GENOMIC DNA]</scope>
    <source>
        <strain evidence="9 10">UMB0852</strain>
    </source>
</reference>
<evidence type="ECO:0000256" key="2">
    <source>
        <dbReference type="ARBA" id="ARBA00012958"/>
    </source>
</evidence>
<feature type="domain" description="GHMP kinase N-terminal" evidence="7">
    <location>
        <begin position="111"/>
        <end position="195"/>
    </location>
</feature>
<protein>
    <recommendedName>
        <fullName evidence="2">phosphomevalonate kinase</fullName>
        <ecNumber evidence="2">2.7.4.2</ecNumber>
    </recommendedName>
</protein>
<keyword evidence="10" id="KW-1185">Reference proteome</keyword>
<evidence type="ECO:0000259" key="7">
    <source>
        <dbReference type="Pfam" id="PF00288"/>
    </source>
</evidence>
<dbReference type="GO" id="GO:0005524">
    <property type="term" value="F:ATP binding"/>
    <property type="evidence" value="ECO:0007669"/>
    <property type="project" value="UniProtKB-KW"/>
</dbReference>
<dbReference type="EC" id="2.7.4.2" evidence="2"/>
<dbReference type="InterPro" id="IPR006204">
    <property type="entry name" value="GHMP_kinase_N_dom"/>
</dbReference>
<keyword evidence="3" id="KW-0808">Transferase</keyword>
<dbReference type="OrthoDB" id="1522677at2"/>
<dbReference type="GO" id="GO:0019287">
    <property type="term" value="P:isopentenyl diphosphate biosynthetic process, mevalonate pathway"/>
    <property type="evidence" value="ECO:0007669"/>
    <property type="project" value="UniProtKB-UniPathway"/>
</dbReference>
<dbReference type="STRING" id="84521.SAMN04487994_100834"/>
<dbReference type="SUPFAM" id="SSF55060">
    <property type="entry name" value="GHMP Kinase, C-terminal domain"/>
    <property type="match status" value="1"/>
</dbReference>
<dbReference type="InterPro" id="IPR013750">
    <property type="entry name" value="GHMP_kinase_C_dom"/>
</dbReference>
<dbReference type="NCBIfam" id="TIGR01220">
    <property type="entry name" value="Pmev_kin_Gr_pos"/>
    <property type="match status" value="1"/>
</dbReference>
<evidence type="ECO:0000256" key="3">
    <source>
        <dbReference type="ARBA" id="ARBA00022679"/>
    </source>
</evidence>
<dbReference type="InterPro" id="IPR005917">
    <property type="entry name" value="Pmev_kinase_bact"/>
</dbReference>
<organism evidence="9 10">
    <name type="scientific">Dolosicoccus paucivorans</name>
    <dbReference type="NCBI Taxonomy" id="84521"/>
    <lineage>
        <taxon>Bacteria</taxon>
        <taxon>Bacillati</taxon>
        <taxon>Bacillota</taxon>
        <taxon>Bacilli</taxon>
        <taxon>Lactobacillales</taxon>
        <taxon>Aerococcaceae</taxon>
        <taxon>Dolosicoccus</taxon>
    </lineage>
</organism>
<dbReference type="Gene3D" id="3.30.70.890">
    <property type="entry name" value="GHMP kinase, C-terminal domain"/>
    <property type="match status" value="1"/>
</dbReference>
<keyword evidence="6" id="KW-0067">ATP-binding</keyword>
<evidence type="ECO:0000256" key="5">
    <source>
        <dbReference type="ARBA" id="ARBA00022777"/>
    </source>
</evidence>
<dbReference type="PANTHER" id="PTHR31814:SF2">
    <property type="entry name" value="PHOSPHOMEVALONATE KINASE"/>
    <property type="match status" value="1"/>
</dbReference>
<dbReference type="UniPathway" id="UPA00057">
    <property type="reaction ID" value="UER00099"/>
</dbReference>
<dbReference type="Gene3D" id="3.30.230.10">
    <property type="match status" value="1"/>
</dbReference>
<dbReference type="SUPFAM" id="SSF54211">
    <property type="entry name" value="Ribosomal protein S5 domain 2-like"/>
    <property type="match status" value="1"/>
</dbReference>
<keyword evidence="4" id="KW-0547">Nucleotide-binding</keyword>
<dbReference type="InterPro" id="IPR020568">
    <property type="entry name" value="Ribosomal_Su5_D2-typ_SF"/>
</dbReference>
<dbReference type="InterPro" id="IPR036554">
    <property type="entry name" value="GHMP_kinase_C_sf"/>
</dbReference>
<sequence>MISTLEHLLEPEPRCHFKSTTVKVPGKLYLAGEYAVLEPGHPAVIMAVDHYLTATVKASHLVGEGSFSSDLLGLDDLHYKRLKMDNPLSFDQIGAPGWEYVLSGIEVVEQLLNELERPLLDYHLTFKTDLVAENGDKYGLGSSGAVTVATIRSLLSLYGFNVLKPELVYKLSAIAMTLMKSEGSFGDIASNVLGGWVYYQSPDRKWLKNQLEQKVSLQQLLLTDWPDLTLQSLPPVEDLEVMIGWTKTPASTPYFVKSLQDHIQQEADYYQQFLKEAKESVIRLKEGFVTQNIPKIQEEVMNYRHLLLHLGEHYQLNIETDTLNQLVEIAQANQYSAKSSGAGGGDCGIAIGSSKNKGNGQRLKEQWEEAEIVPLALQIAPQLFK</sequence>
<keyword evidence="5 9" id="KW-0418">Kinase</keyword>
<dbReference type="Proteomes" id="UP000235682">
    <property type="component" value="Unassembled WGS sequence"/>
</dbReference>
<dbReference type="GO" id="GO:0004631">
    <property type="term" value="F:phosphomevalonate kinase activity"/>
    <property type="evidence" value="ECO:0007669"/>
    <property type="project" value="UniProtKB-EC"/>
</dbReference>
<dbReference type="PRINTS" id="PR00959">
    <property type="entry name" value="MEVGALKINASE"/>
</dbReference>
<comment type="pathway">
    <text evidence="1">Isoprenoid biosynthesis; isopentenyl diphosphate biosynthesis via mevalonate pathway; isopentenyl diphosphate from (R)-mevalonate: step 2/3.</text>
</comment>